<reference evidence="2" key="2">
    <citation type="submission" date="2018-05" db="EMBL/GenBank/DDBJ databases">
        <title>OpunRS2 (Oryza punctata Reference Sequence Version 2).</title>
        <authorList>
            <person name="Zhang J."/>
            <person name="Kudrna D."/>
            <person name="Lee S."/>
            <person name="Talag J."/>
            <person name="Welchert J."/>
            <person name="Wing R.A."/>
        </authorList>
    </citation>
    <scope>NUCLEOTIDE SEQUENCE [LARGE SCALE GENOMIC DNA]</scope>
</reference>
<proteinExistence type="predicted"/>
<sequence>MFFTLGEARKESKSREWGQEGEEYRAEDGLEEGGAGGVGDVEGIELFLQSSVSGGVAAAAAPPGVGAEGERLVERHGWPCKKEGTGGGKEADDDEEDDEPAAAQHLCLLCRR</sequence>
<dbReference type="EnsemblPlants" id="OPUNC12G18490.1">
    <property type="protein sequence ID" value="OPUNC12G18490.1"/>
    <property type="gene ID" value="OPUNC12G18490"/>
</dbReference>
<evidence type="ECO:0000313" key="3">
    <source>
        <dbReference type="Proteomes" id="UP000026962"/>
    </source>
</evidence>
<feature type="compositionally biased region" description="Basic and acidic residues" evidence="1">
    <location>
        <begin position="7"/>
        <end position="28"/>
    </location>
</feature>
<feature type="region of interest" description="Disordered" evidence="1">
    <location>
        <begin position="57"/>
        <end position="100"/>
    </location>
</feature>
<reference evidence="2" key="1">
    <citation type="submission" date="2015-04" db="UniProtKB">
        <authorList>
            <consortium name="EnsemblPlants"/>
        </authorList>
    </citation>
    <scope>IDENTIFICATION</scope>
</reference>
<dbReference type="Proteomes" id="UP000026962">
    <property type="component" value="Chromosome 12"/>
</dbReference>
<dbReference type="HOGENOM" id="CLU_2149969_0_0_1"/>
<feature type="compositionally biased region" description="Basic and acidic residues" evidence="1">
    <location>
        <begin position="68"/>
        <end position="84"/>
    </location>
</feature>
<name>A0A0E0MQ41_ORYPU</name>
<evidence type="ECO:0000256" key="1">
    <source>
        <dbReference type="SAM" id="MobiDB-lite"/>
    </source>
</evidence>
<organism evidence="2">
    <name type="scientific">Oryza punctata</name>
    <name type="common">Red rice</name>
    <dbReference type="NCBI Taxonomy" id="4537"/>
    <lineage>
        <taxon>Eukaryota</taxon>
        <taxon>Viridiplantae</taxon>
        <taxon>Streptophyta</taxon>
        <taxon>Embryophyta</taxon>
        <taxon>Tracheophyta</taxon>
        <taxon>Spermatophyta</taxon>
        <taxon>Magnoliopsida</taxon>
        <taxon>Liliopsida</taxon>
        <taxon>Poales</taxon>
        <taxon>Poaceae</taxon>
        <taxon>BOP clade</taxon>
        <taxon>Oryzoideae</taxon>
        <taxon>Oryzeae</taxon>
        <taxon>Oryzinae</taxon>
        <taxon>Oryza</taxon>
    </lineage>
</organism>
<dbReference type="AlphaFoldDB" id="A0A0E0MQ41"/>
<feature type="compositionally biased region" description="Acidic residues" evidence="1">
    <location>
        <begin position="91"/>
        <end position="100"/>
    </location>
</feature>
<protein>
    <submittedName>
        <fullName evidence="2">Uncharacterized protein</fullName>
    </submittedName>
</protein>
<keyword evidence="3" id="KW-1185">Reference proteome</keyword>
<feature type="region of interest" description="Disordered" evidence="1">
    <location>
        <begin position="1"/>
        <end position="38"/>
    </location>
</feature>
<evidence type="ECO:0000313" key="2">
    <source>
        <dbReference type="EnsemblPlants" id="OPUNC12G18490.1"/>
    </source>
</evidence>
<accession>A0A0E0MQ41</accession>
<dbReference type="Gramene" id="OPUNC12G18490.1">
    <property type="protein sequence ID" value="OPUNC12G18490.1"/>
    <property type="gene ID" value="OPUNC12G18490"/>
</dbReference>